<dbReference type="FunFam" id="1.20.930.40:FF:000002">
    <property type="entry name" value="Transferrin receptor protein 1"/>
    <property type="match status" value="1"/>
</dbReference>
<evidence type="ECO:0000313" key="4">
    <source>
        <dbReference type="Proteomes" id="UP000316079"/>
    </source>
</evidence>
<keyword evidence="4" id="KW-1185">Reference proteome</keyword>
<dbReference type="InterPro" id="IPR039373">
    <property type="entry name" value="Peptidase_M28B"/>
</dbReference>
<dbReference type="PANTHER" id="PTHR10404">
    <property type="entry name" value="N-ACETYLATED-ALPHA-LINKED ACIDIC DIPEPTIDASE"/>
    <property type="match status" value="1"/>
</dbReference>
<dbReference type="FunFam" id="3.40.630.10:FF:000101">
    <property type="entry name" value="N-acetylated alpha-linked acidic dipeptidase like 1"/>
    <property type="match status" value="1"/>
</dbReference>
<dbReference type="InterPro" id="IPR007484">
    <property type="entry name" value="Peptidase_M28"/>
</dbReference>
<dbReference type="EMBL" id="SRMA01027026">
    <property type="protein sequence ID" value="TRY60731.1"/>
    <property type="molecule type" value="Genomic_DNA"/>
</dbReference>
<dbReference type="Proteomes" id="UP000316079">
    <property type="component" value="Unassembled WGS sequence"/>
</dbReference>
<evidence type="ECO:0000256" key="1">
    <source>
        <dbReference type="ARBA" id="ARBA00005634"/>
    </source>
</evidence>
<dbReference type="Gene3D" id="1.20.930.40">
    <property type="entry name" value="Transferrin receptor-like, dimerisation domain"/>
    <property type="match status" value="1"/>
</dbReference>
<dbReference type="GO" id="GO:0140298">
    <property type="term" value="P:endocytic iron import into cell"/>
    <property type="evidence" value="ECO:0007669"/>
    <property type="project" value="TreeGrafter"/>
</dbReference>
<dbReference type="Pfam" id="PF04389">
    <property type="entry name" value="Peptidase_M28"/>
    <property type="match status" value="1"/>
</dbReference>
<sequence>MAVHNTMKPVLLNNIFGSIEGSVEPDHYIIMGAQRDSWGPGAAKSGVGTALLMELARAFSSMVQNGFQPRRSLLFVSWDGGDFGNVGATEWLEGYLTMLHLKAVAYFSLDQAILGDDNLSVFSSPLLAHLIEGAIKHVDHPKHAGQSILSLVQRQGGWRNIVKPLPLNSGAYSFTAFGGVPAMQLHFTEDVEGYKELNTLDMAGEGQILEPFEEVEEVGREGHGEEAKFGNVKNSDGPSDSRVYPFINTPLDTHTHIQELLQGHLTTVGRSLAELIGLMVLRLSHTHILPLDVECYSGEAVRISTELGRKHTQLKAQGLSPQWVFSARGDYSRAAKNLLEAIKNSDIQDERMARVYNTRIMRVEYYFLSQYVSVVETPFRHVFLGRGSHTVEALSDHLSLLDTEPERFDEAKFRKQLALFTWTLQGAANALSGDVWNVDNPL</sequence>
<comment type="caution">
    <text evidence="3">The sequence shown here is derived from an EMBL/GenBank/DDBJ whole genome shotgun (WGS) entry which is preliminary data.</text>
</comment>
<proteinExistence type="inferred from homology"/>
<protein>
    <recommendedName>
        <fullName evidence="2">Peptidase M28 domain-containing protein</fullName>
    </recommendedName>
</protein>
<dbReference type="AlphaFoldDB" id="A0A553N5L7"/>
<dbReference type="SUPFAM" id="SSF47672">
    <property type="entry name" value="Transferrin receptor-like dimerisation domain"/>
    <property type="match status" value="1"/>
</dbReference>
<evidence type="ECO:0000259" key="2">
    <source>
        <dbReference type="Pfam" id="PF04389"/>
    </source>
</evidence>
<dbReference type="OrthoDB" id="5841748at2759"/>
<dbReference type="InterPro" id="IPR036757">
    <property type="entry name" value="TFR-like_dimer_dom_sf"/>
</dbReference>
<gene>
    <name evidence="3" type="ORF">DNTS_007805</name>
</gene>
<accession>A0A553N5L7</accession>
<reference evidence="3 4" key="1">
    <citation type="journal article" date="2019" name="Sci. Data">
        <title>Hybrid genome assembly and annotation of Danionella translucida.</title>
        <authorList>
            <person name="Kadobianskyi M."/>
            <person name="Schulze L."/>
            <person name="Schuelke M."/>
            <person name="Judkewitz B."/>
        </authorList>
    </citation>
    <scope>NUCLEOTIDE SEQUENCE [LARGE SCALE GENOMIC DNA]</scope>
    <source>
        <strain evidence="3 4">Bolton</strain>
    </source>
</reference>
<dbReference type="STRING" id="623744.A0A553N5L7"/>
<dbReference type="PANTHER" id="PTHR10404:SF33">
    <property type="entry name" value="TRANSFERRIN RECEPTOR PROTEIN 2"/>
    <property type="match status" value="1"/>
</dbReference>
<dbReference type="GO" id="GO:0009897">
    <property type="term" value="C:external side of plasma membrane"/>
    <property type="evidence" value="ECO:0007669"/>
    <property type="project" value="TreeGrafter"/>
</dbReference>
<dbReference type="SUPFAM" id="SSF53187">
    <property type="entry name" value="Zn-dependent exopeptidases"/>
    <property type="match status" value="1"/>
</dbReference>
<feature type="domain" description="Peptidase M28" evidence="2">
    <location>
        <begin position="14"/>
        <end position="190"/>
    </location>
</feature>
<organism evidence="3 4">
    <name type="scientific">Danionella cerebrum</name>
    <dbReference type="NCBI Taxonomy" id="2873325"/>
    <lineage>
        <taxon>Eukaryota</taxon>
        <taxon>Metazoa</taxon>
        <taxon>Chordata</taxon>
        <taxon>Craniata</taxon>
        <taxon>Vertebrata</taxon>
        <taxon>Euteleostomi</taxon>
        <taxon>Actinopterygii</taxon>
        <taxon>Neopterygii</taxon>
        <taxon>Teleostei</taxon>
        <taxon>Ostariophysi</taxon>
        <taxon>Cypriniformes</taxon>
        <taxon>Danionidae</taxon>
        <taxon>Danioninae</taxon>
        <taxon>Danionella</taxon>
    </lineage>
</organism>
<evidence type="ECO:0000313" key="3">
    <source>
        <dbReference type="EMBL" id="TRY60731.1"/>
    </source>
</evidence>
<dbReference type="CDD" id="cd09848">
    <property type="entry name" value="M28_TfR"/>
    <property type="match status" value="1"/>
</dbReference>
<comment type="similarity">
    <text evidence="1">Belongs to the peptidase M28 family. M28B subfamily.</text>
</comment>
<dbReference type="Gene3D" id="3.40.630.10">
    <property type="entry name" value="Zn peptidases"/>
    <property type="match status" value="1"/>
</dbReference>
<name>A0A553N5L7_9TELE</name>